<dbReference type="SUPFAM" id="SSF55961">
    <property type="entry name" value="Bet v1-like"/>
    <property type="match status" value="1"/>
</dbReference>
<organism evidence="1 2">
    <name type="scientific">SAR86 cluster bacterium</name>
    <dbReference type="NCBI Taxonomy" id="2030880"/>
    <lineage>
        <taxon>Bacteria</taxon>
        <taxon>Pseudomonadati</taxon>
        <taxon>Pseudomonadota</taxon>
        <taxon>Gammaproteobacteria</taxon>
        <taxon>SAR86 cluster</taxon>
    </lineage>
</organism>
<reference evidence="1" key="1">
    <citation type="submission" date="2020-05" db="EMBL/GenBank/DDBJ databases">
        <title>Sulfur intermediates as new biogeochemical hubs in an aquatic model microbial ecosystem.</title>
        <authorList>
            <person name="Vigneron A."/>
        </authorList>
    </citation>
    <scope>NUCLEOTIDE SEQUENCE</scope>
    <source>
        <strain evidence="1">Bin.250</strain>
    </source>
</reference>
<dbReference type="Pfam" id="PF10604">
    <property type="entry name" value="Polyketide_cyc2"/>
    <property type="match status" value="1"/>
</dbReference>
<dbReference type="CDD" id="cd07821">
    <property type="entry name" value="PYR_PYL_RCAR_like"/>
    <property type="match status" value="1"/>
</dbReference>
<dbReference type="Proteomes" id="UP000754644">
    <property type="component" value="Unassembled WGS sequence"/>
</dbReference>
<dbReference type="AlphaFoldDB" id="A0A973A9E9"/>
<dbReference type="EMBL" id="JABMOJ010000380">
    <property type="protein sequence ID" value="NQV65713.1"/>
    <property type="molecule type" value="Genomic_DNA"/>
</dbReference>
<accession>A0A973A9E9</accession>
<protein>
    <submittedName>
        <fullName evidence="1">SRPBCC family protein</fullName>
    </submittedName>
</protein>
<evidence type="ECO:0000313" key="2">
    <source>
        <dbReference type="Proteomes" id="UP000754644"/>
    </source>
</evidence>
<name>A0A973A9E9_9GAMM</name>
<gene>
    <name evidence="1" type="ORF">HQ497_10150</name>
</gene>
<sequence length="126" mass="14235">MAIHLEHQFNATAEQLWLILGQPERVDWVPGIESCQFDGEIRAFTLPGAGALKEKILQLDHDQRLIEYTCIESPIPFDSHLASMQVAATETGCQLTWKTQVTPEKFEPFIRQSMEGALLRLESLLA</sequence>
<dbReference type="InterPro" id="IPR019587">
    <property type="entry name" value="Polyketide_cyclase/dehydratase"/>
</dbReference>
<proteinExistence type="predicted"/>
<dbReference type="InterPro" id="IPR023393">
    <property type="entry name" value="START-like_dom_sf"/>
</dbReference>
<comment type="caution">
    <text evidence="1">The sequence shown here is derived from an EMBL/GenBank/DDBJ whole genome shotgun (WGS) entry which is preliminary data.</text>
</comment>
<dbReference type="Gene3D" id="3.30.530.20">
    <property type="match status" value="1"/>
</dbReference>
<evidence type="ECO:0000313" key="1">
    <source>
        <dbReference type="EMBL" id="NQV65713.1"/>
    </source>
</evidence>